<protein>
    <submittedName>
        <fullName evidence="4">SDR family oxidoreductase</fullName>
    </submittedName>
</protein>
<dbReference type="PRINTS" id="PR00081">
    <property type="entry name" value="GDHRDH"/>
</dbReference>
<comment type="similarity">
    <text evidence="1">Belongs to the short-chain dehydrogenases/reductases (SDR) family.</text>
</comment>
<dbReference type="SMART" id="SM00822">
    <property type="entry name" value="PKS_KR"/>
    <property type="match status" value="1"/>
</dbReference>
<dbReference type="RefSeq" id="WP_278125540.1">
    <property type="nucleotide sequence ID" value="NZ_BAAARB010000002.1"/>
</dbReference>
<dbReference type="PANTHER" id="PTHR44196:SF1">
    <property type="entry name" value="DEHYDROGENASE_REDUCTASE SDR FAMILY MEMBER 7B"/>
    <property type="match status" value="1"/>
</dbReference>
<dbReference type="InterPro" id="IPR020904">
    <property type="entry name" value="Sc_DH/Rdtase_CS"/>
</dbReference>
<dbReference type="PROSITE" id="PS00061">
    <property type="entry name" value="ADH_SHORT"/>
    <property type="match status" value="1"/>
</dbReference>
<dbReference type="InterPro" id="IPR057326">
    <property type="entry name" value="KR_dom"/>
</dbReference>
<dbReference type="EMBL" id="BAAARB010000002">
    <property type="protein sequence ID" value="GAA2367997.1"/>
    <property type="molecule type" value="Genomic_DNA"/>
</dbReference>
<feature type="domain" description="Ketoreductase" evidence="3">
    <location>
        <begin position="2"/>
        <end position="175"/>
    </location>
</feature>
<evidence type="ECO:0000313" key="4">
    <source>
        <dbReference type="EMBL" id="GAA2367997.1"/>
    </source>
</evidence>
<gene>
    <name evidence="4" type="ORF">GCM10009855_04110</name>
</gene>
<dbReference type="NCBIfam" id="NF006073">
    <property type="entry name" value="PRK08219.1"/>
    <property type="match status" value="1"/>
</dbReference>
<keyword evidence="2" id="KW-0560">Oxidoreductase</keyword>
<comment type="caution">
    <text evidence="4">The sequence shown here is derived from an EMBL/GenBank/DDBJ whole genome shotgun (WGS) entry which is preliminary data.</text>
</comment>
<dbReference type="Gene3D" id="3.40.50.720">
    <property type="entry name" value="NAD(P)-binding Rossmann-like Domain"/>
    <property type="match status" value="1"/>
</dbReference>
<dbReference type="InterPro" id="IPR036291">
    <property type="entry name" value="NAD(P)-bd_dom_sf"/>
</dbReference>
<keyword evidence="5" id="KW-1185">Reference proteome</keyword>
<dbReference type="Proteomes" id="UP001501170">
    <property type="component" value="Unassembled WGS sequence"/>
</dbReference>
<evidence type="ECO:0000259" key="3">
    <source>
        <dbReference type="SMART" id="SM00822"/>
    </source>
</evidence>
<accession>A0ABN3H332</accession>
<dbReference type="SUPFAM" id="SSF51735">
    <property type="entry name" value="NAD(P)-binding Rossmann-fold domains"/>
    <property type="match status" value="1"/>
</dbReference>
<evidence type="ECO:0000256" key="2">
    <source>
        <dbReference type="ARBA" id="ARBA00023002"/>
    </source>
</evidence>
<organism evidence="4 5">
    <name type="scientific">Gordonia cholesterolivorans</name>
    <dbReference type="NCBI Taxonomy" id="559625"/>
    <lineage>
        <taxon>Bacteria</taxon>
        <taxon>Bacillati</taxon>
        <taxon>Actinomycetota</taxon>
        <taxon>Actinomycetes</taxon>
        <taxon>Mycobacteriales</taxon>
        <taxon>Gordoniaceae</taxon>
        <taxon>Gordonia</taxon>
    </lineage>
</organism>
<reference evidence="4 5" key="1">
    <citation type="journal article" date="2019" name="Int. J. Syst. Evol. Microbiol.">
        <title>The Global Catalogue of Microorganisms (GCM) 10K type strain sequencing project: providing services to taxonomists for standard genome sequencing and annotation.</title>
        <authorList>
            <consortium name="The Broad Institute Genomics Platform"/>
            <consortium name="The Broad Institute Genome Sequencing Center for Infectious Disease"/>
            <person name="Wu L."/>
            <person name="Ma J."/>
        </authorList>
    </citation>
    <scope>NUCLEOTIDE SEQUENCE [LARGE SCALE GENOMIC DNA]</scope>
    <source>
        <strain evidence="4 5">JCM 16227</strain>
    </source>
</reference>
<evidence type="ECO:0000313" key="5">
    <source>
        <dbReference type="Proteomes" id="UP001501170"/>
    </source>
</evidence>
<sequence length="228" mass="23973">MPTALITGASRGVGAQIAKALAPTHDLILGGRGSAELDRVATELDGAVTLPVDLTDYAALETALETVTRLDVLVHSAGVASSLEAVADTPVEEWRQVMDVNVIAAAEVTRLLLPALRAADGHVVFLNSGAGMNVRANWTPYAASKFALRALADGLRAEEPALRVTSIFPGRIDTDMQRDIVAFEGAEYDPSKYLRAETVAAAVASAVNAPADAHPTEVVLRPRGSRNR</sequence>
<name>A0ABN3H332_9ACTN</name>
<proteinExistence type="inferred from homology"/>
<dbReference type="InterPro" id="IPR002347">
    <property type="entry name" value="SDR_fam"/>
</dbReference>
<dbReference type="Pfam" id="PF00106">
    <property type="entry name" value="adh_short"/>
    <property type="match status" value="1"/>
</dbReference>
<evidence type="ECO:0000256" key="1">
    <source>
        <dbReference type="ARBA" id="ARBA00006484"/>
    </source>
</evidence>
<dbReference type="PANTHER" id="PTHR44196">
    <property type="entry name" value="DEHYDROGENASE/REDUCTASE SDR FAMILY MEMBER 7B"/>
    <property type="match status" value="1"/>
</dbReference>